<keyword evidence="13" id="KW-1185">Reference proteome</keyword>
<evidence type="ECO:0000256" key="9">
    <source>
        <dbReference type="ARBA" id="ARBA00023014"/>
    </source>
</evidence>
<keyword evidence="8" id="KW-0408">Iron</keyword>
<evidence type="ECO:0000256" key="3">
    <source>
        <dbReference type="ARBA" id="ARBA00006490"/>
    </source>
</evidence>
<dbReference type="InterPro" id="IPR016454">
    <property type="entry name" value="Cysteine_dSase"/>
</dbReference>
<dbReference type="InterPro" id="IPR015422">
    <property type="entry name" value="PyrdxlP-dep_Trfase_small"/>
</dbReference>
<evidence type="ECO:0000256" key="8">
    <source>
        <dbReference type="ARBA" id="ARBA00023004"/>
    </source>
</evidence>
<dbReference type="Proteomes" id="UP000630142">
    <property type="component" value="Unassembled WGS sequence"/>
</dbReference>
<evidence type="ECO:0000256" key="2">
    <source>
        <dbReference type="ARBA" id="ARBA00003120"/>
    </source>
</evidence>
<evidence type="ECO:0000256" key="6">
    <source>
        <dbReference type="ARBA" id="ARBA00022723"/>
    </source>
</evidence>
<proteinExistence type="inferred from homology"/>
<protein>
    <recommendedName>
        <fullName evidence="4">Cysteine desulfurase</fullName>
    </recommendedName>
</protein>
<feature type="domain" description="Aminotransferase class V" evidence="11">
    <location>
        <begin position="5"/>
        <end position="368"/>
    </location>
</feature>
<evidence type="ECO:0000256" key="10">
    <source>
        <dbReference type="ARBA" id="ARBA00050776"/>
    </source>
</evidence>
<sequence length="385" mass="39569">MRPRVYLDHNASMPLRAAAKAAMIEALDVIGNPSSVHAEGRKVRQLIDGARRDVAALVGADPARLVFTSGATEGAATLLTPHWTMGRAPLLFSRLYVGATEHPCVSGGGRFAPEQVTVVPVGTDGVIDLVALQAMLQAHDHAAGLPLVAVQAANNETGVFQPIKEITAIVRAAKGPLIVDAVQAAGRLPIALDAGFGDYLILSAHKIGGPKGVGAIASSSDVLMPAPLIRGGGQERGHRGGTENFSGIVGFGAAAREALGEIPQMPELEERRQALEAEIVQLVPDAVIHGMTAAKRLPNTIFFTIPGMKTETAQIAFDLAGIALSAGSACSSGKVGASAVLTAMGWDGEGALRVSFGPATSAQDLAQFTNALGTLAARRTGRNAA</sequence>
<comment type="cofactor">
    <cofactor evidence="1">
        <name>pyridoxal 5'-phosphate</name>
        <dbReference type="ChEBI" id="CHEBI:597326"/>
    </cofactor>
</comment>
<evidence type="ECO:0000313" key="12">
    <source>
        <dbReference type="EMBL" id="GHD08065.1"/>
    </source>
</evidence>
<dbReference type="GO" id="GO:0046872">
    <property type="term" value="F:metal ion binding"/>
    <property type="evidence" value="ECO:0007669"/>
    <property type="project" value="UniProtKB-KW"/>
</dbReference>
<keyword evidence="5" id="KW-0808">Transferase</keyword>
<dbReference type="EMBL" id="BMZQ01000001">
    <property type="protein sequence ID" value="GHD08065.1"/>
    <property type="molecule type" value="Genomic_DNA"/>
</dbReference>
<dbReference type="PANTHER" id="PTHR11601:SF34">
    <property type="entry name" value="CYSTEINE DESULFURASE"/>
    <property type="match status" value="1"/>
</dbReference>
<keyword evidence="7" id="KW-0663">Pyridoxal phosphate</keyword>
<accession>A0A8J3GJJ7</accession>
<dbReference type="Gene3D" id="3.40.640.10">
    <property type="entry name" value="Type I PLP-dependent aspartate aminotransferase-like (Major domain)"/>
    <property type="match status" value="1"/>
</dbReference>
<dbReference type="SUPFAM" id="SSF53383">
    <property type="entry name" value="PLP-dependent transferases"/>
    <property type="match status" value="1"/>
</dbReference>
<name>A0A8J3GJJ7_9HYPH</name>
<comment type="similarity">
    <text evidence="3">Belongs to the class-V pyridoxal-phosphate-dependent aminotransferase family. NifS/IscS subfamily.</text>
</comment>
<dbReference type="InterPro" id="IPR015424">
    <property type="entry name" value="PyrdxlP-dep_Trfase"/>
</dbReference>
<dbReference type="GO" id="GO:0051536">
    <property type="term" value="F:iron-sulfur cluster binding"/>
    <property type="evidence" value="ECO:0007669"/>
    <property type="project" value="UniProtKB-KW"/>
</dbReference>
<evidence type="ECO:0000256" key="7">
    <source>
        <dbReference type="ARBA" id="ARBA00022898"/>
    </source>
</evidence>
<dbReference type="Gene3D" id="1.10.260.50">
    <property type="match status" value="1"/>
</dbReference>
<dbReference type="InterPro" id="IPR015421">
    <property type="entry name" value="PyrdxlP-dep_Trfase_major"/>
</dbReference>
<evidence type="ECO:0000256" key="1">
    <source>
        <dbReference type="ARBA" id="ARBA00001933"/>
    </source>
</evidence>
<evidence type="ECO:0000256" key="5">
    <source>
        <dbReference type="ARBA" id="ARBA00022679"/>
    </source>
</evidence>
<reference evidence="12" key="2">
    <citation type="submission" date="2020-09" db="EMBL/GenBank/DDBJ databases">
        <authorList>
            <person name="Sun Q."/>
            <person name="Kim S."/>
        </authorList>
    </citation>
    <scope>NUCLEOTIDE SEQUENCE</scope>
    <source>
        <strain evidence="12">KCTC 42249</strain>
    </source>
</reference>
<keyword evidence="9" id="KW-0411">Iron-sulfur</keyword>
<dbReference type="GO" id="GO:0031071">
    <property type="term" value="F:cysteine desulfurase activity"/>
    <property type="evidence" value="ECO:0007669"/>
    <property type="project" value="UniProtKB-EC"/>
</dbReference>
<dbReference type="Gene3D" id="3.90.1150.10">
    <property type="entry name" value="Aspartate Aminotransferase, domain 1"/>
    <property type="match status" value="1"/>
</dbReference>
<dbReference type="PIRSF" id="PIRSF005572">
    <property type="entry name" value="NifS"/>
    <property type="match status" value="1"/>
</dbReference>
<dbReference type="PANTHER" id="PTHR11601">
    <property type="entry name" value="CYSTEINE DESULFURYLASE FAMILY MEMBER"/>
    <property type="match status" value="1"/>
</dbReference>
<comment type="function">
    <text evidence="2">Catalyzes the removal of elemental sulfur atoms from cysteine to produce alanine. Seems to participate in the biosynthesis of the nitrogenase metalloclusters by providing the inorganic sulfur required for the Fe-S core formation.</text>
</comment>
<dbReference type="Pfam" id="PF00266">
    <property type="entry name" value="Aminotran_5"/>
    <property type="match status" value="1"/>
</dbReference>
<dbReference type="AlphaFoldDB" id="A0A8J3GJJ7"/>
<comment type="caution">
    <text evidence="12">The sequence shown here is derived from an EMBL/GenBank/DDBJ whole genome shotgun (WGS) entry which is preliminary data.</text>
</comment>
<evidence type="ECO:0000256" key="4">
    <source>
        <dbReference type="ARBA" id="ARBA00013558"/>
    </source>
</evidence>
<organism evidence="12 13">
    <name type="scientific">Tianweitania populi</name>
    <dbReference type="NCBI Taxonomy" id="1607949"/>
    <lineage>
        <taxon>Bacteria</taxon>
        <taxon>Pseudomonadati</taxon>
        <taxon>Pseudomonadota</taxon>
        <taxon>Alphaproteobacteria</taxon>
        <taxon>Hyphomicrobiales</taxon>
        <taxon>Phyllobacteriaceae</taxon>
        <taxon>Tianweitania</taxon>
    </lineage>
</organism>
<keyword evidence="6" id="KW-0479">Metal-binding</keyword>
<gene>
    <name evidence="12" type="ORF">GCM10016234_07180</name>
</gene>
<reference evidence="12" key="1">
    <citation type="journal article" date="2014" name="Int. J. Syst. Evol. Microbiol.">
        <title>Complete genome sequence of Corynebacterium casei LMG S-19264T (=DSM 44701T), isolated from a smear-ripened cheese.</title>
        <authorList>
            <consortium name="US DOE Joint Genome Institute (JGI-PGF)"/>
            <person name="Walter F."/>
            <person name="Albersmeier A."/>
            <person name="Kalinowski J."/>
            <person name="Ruckert C."/>
        </authorList>
    </citation>
    <scope>NUCLEOTIDE SEQUENCE</scope>
    <source>
        <strain evidence="12">KCTC 42249</strain>
    </source>
</reference>
<evidence type="ECO:0000313" key="13">
    <source>
        <dbReference type="Proteomes" id="UP000630142"/>
    </source>
</evidence>
<comment type="catalytic activity">
    <reaction evidence="10">
        <text>(sulfur carrier)-H + L-cysteine = (sulfur carrier)-SH + L-alanine</text>
        <dbReference type="Rhea" id="RHEA:43892"/>
        <dbReference type="Rhea" id="RHEA-COMP:14737"/>
        <dbReference type="Rhea" id="RHEA-COMP:14739"/>
        <dbReference type="ChEBI" id="CHEBI:29917"/>
        <dbReference type="ChEBI" id="CHEBI:35235"/>
        <dbReference type="ChEBI" id="CHEBI:57972"/>
        <dbReference type="ChEBI" id="CHEBI:64428"/>
        <dbReference type="EC" id="2.8.1.7"/>
    </reaction>
</comment>
<dbReference type="InterPro" id="IPR000192">
    <property type="entry name" value="Aminotrans_V_dom"/>
</dbReference>
<evidence type="ECO:0000259" key="11">
    <source>
        <dbReference type="Pfam" id="PF00266"/>
    </source>
</evidence>